<feature type="chain" id="PRO_5043539775" evidence="1">
    <location>
        <begin position="25"/>
        <end position="387"/>
    </location>
</feature>
<dbReference type="InterPro" id="IPR001304">
    <property type="entry name" value="C-type_lectin-like"/>
</dbReference>
<dbReference type="AlphaFoldDB" id="A0AAV4AKZ5"/>
<feature type="signal peptide" evidence="1">
    <location>
        <begin position="1"/>
        <end position="24"/>
    </location>
</feature>
<keyword evidence="3" id="KW-0675">Receptor</keyword>
<comment type="caution">
    <text evidence="3">The sequence shown here is derived from an EMBL/GenBank/DDBJ whole genome shotgun (WGS) entry which is preliminary data.</text>
</comment>
<protein>
    <submittedName>
        <fullName evidence="3">Macrophage mannose receptor 1</fullName>
    </submittedName>
</protein>
<dbReference type="InterPro" id="IPR016186">
    <property type="entry name" value="C-type_lectin-like/link_sf"/>
</dbReference>
<dbReference type="Gene3D" id="3.10.100.10">
    <property type="entry name" value="Mannose-Binding Protein A, subunit A"/>
    <property type="match status" value="2"/>
</dbReference>
<keyword evidence="1" id="KW-0732">Signal</keyword>
<accession>A0AAV4AKZ5</accession>
<dbReference type="PROSITE" id="PS50041">
    <property type="entry name" value="C_TYPE_LECTIN_2"/>
    <property type="match status" value="2"/>
</dbReference>
<organism evidence="3 4">
    <name type="scientific">Plakobranchus ocellatus</name>
    <dbReference type="NCBI Taxonomy" id="259542"/>
    <lineage>
        <taxon>Eukaryota</taxon>
        <taxon>Metazoa</taxon>
        <taxon>Spiralia</taxon>
        <taxon>Lophotrochozoa</taxon>
        <taxon>Mollusca</taxon>
        <taxon>Gastropoda</taxon>
        <taxon>Heterobranchia</taxon>
        <taxon>Euthyneura</taxon>
        <taxon>Panpulmonata</taxon>
        <taxon>Sacoglossa</taxon>
        <taxon>Placobranchoidea</taxon>
        <taxon>Plakobranchidae</taxon>
        <taxon>Plakobranchus</taxon>
    </lineage>
</organism>
<dbReference type="PANTHER" id="PTHR22803">
    <property type="entry name" value="MANNOSE, PHOSPHOLIPASE, LECTIN RECEPTOR RELATED"/>
    <property type="match status" value="1"/>
</dbReference>
<dbReference type="CDD" id="cd00037">
    <property type="entry name" value="CLECT"/>
    <property type="match status" value="2"/>
</dbReference>
<dbReference type="Proteomes" id="UP000735302">
    <property type="component" value="Unassembled WGS sequence"/>
</dbReference>
<evidence type="ECO:0000256" key="1">
    <source>
        <dbReference type="SAM" id="SignalP"/>
    </source>
</evidence>
<feature type="domain" description="C-type lectin" evidence="2">
    <location>
        <begin position="197"/>
        <end position="302"/>
    </location>
</feature>
<reference evidence="3 4" key="1">
    <citation type="journal article" date="2021" name="Elife">
        <title>Chloroplast acquisition without the gene transfer in kleptoplastic sea slugs, Plakobranchus ocellatus.</title>
        <authorList>
            <person name="Maeda T."/>
            <person name="Takahashi S."/>
            <person name="Yoshida T."/>
            <person name="Shimamura S."/>
            <person name="Takaki Y."/>
            <person name="Nagai Y."/>
            <person name="Toyoda A."/>
            <person name="Suzuki Y."/>
            <person name="Arimoto A."/>
            <person name="Ishii H."/>
            <person name="Satoh N."/>
            <person name="Nishiyama T."/>
            <person name="Hasebe M."/>
            <person name="Maruyama T."/>
            <person name="Minagawa J."/>
            <person name="Obokata J."/>
            <person name="Shigenobu S."/>
        </authorList>
    </citation>
    <scope>NUCLEOTIDE SEQUENCE [LARGE SCALE GENOMIC DNA]</scope>
</reference>
<evidence type="ECO:0000313" key="4">
    <source>
        <dbReference type="Proteomes" id="UP000735302"/>
    </source>
</evidence>
<dbReference type="Pfam" id="PF00059">
    <property type="entry name" value="Lectin_C"/>
    <property type="match status" value="2"/>
</dbReference>
<keyword evidence="4" id="KW-1185">Reference proteome</keyword>
<dbReference type="InterPro" id="IPR050111">
    <property type="entry name" value="C-type_lectin/snaclec_domain"/>
</dbReference>
<sequence length="387" mass="45956">MATLEQCCLLIFWTIFFTIFFTKAQIPLPCDRGWLKTPSGAHCVKAFYQKKKVWHDARRACKNIGADLLTIRDKDMSNFIKEYFVYHDKRIEFWIGLRKLRGGNGWHWLDEDRPLTYTDWYVKPEKSVWRNYKNDLCVFLKKFRQVRAAWFIWICPTKFSYICQKPIASICFNEWEKSPRFDSCVKVYGGPKNWEVNWTIAKLACQAFNGALVTIRGDTMSNFLRDRIIAKKNFPMWIGLHKSTATDRWHWLDEDATPTYTKWSDGYPDGKTKRCAAIKKIDGRGALWLTFNCSLRMGFICETAPPPHCTYKGRSYRENTQMTISDKCGNPHICFYTYWRPVLYQCRWDGKCFELNYKRDGYTCRKDKDGRANWILDKLFKLWYDSA</sequence>
<dbReference type="EMBL" id="BLXT01003924">
    <property type="protein sequence ID" value="GFO07973.1"/>
    <property type="molecule type" value="Genomic_DNA"/>
</dbReference>
<evidence type="ECO:0000313" key="3">
    <source>
        <dbReference type="EMBL" id="GFO07973.1"/>
    </source>
</evidence>
<proteinExistence type="predicted"/>
<feature type="domain" description="C-type lectin" evidence="2">
    <location>
        <begin position="39"/>
        <end position="164"/>
    </location>
</feature>
<evidence type="ECO:0000259" key="2">
    <source>
        <dbReference type="PROSITE" id="PS50041"/>
    </source>
</evidence>
<name>A0AAV4AKZ5_9GAST</name>
<dbReference type="SUPFAM" id="SSF56436">
    <property type="entry name" value="C-type lectin-like"/>
    <property type="match status" value="2"/>
</dbReference>
<gene>
    <name evidence="3" type="ORF">PoB_003447800</name>
</gene>
<dbReference type="SMART" id="SM00034">
    <property type="entry name" value="CLECT"/>
    <property type="match status" value="2"/>
</dbReference>
<dbReference type="InterPro" id="IPR016187">
    <property type="entry name" value="CTDL_fold"/>
</dbReference>